<keyword evidence="4" id="KW-0723">Serine/threonine-protein kinase</keyword>
<evidence type="ECO:0000256" key="16">
    <source>
        <dbReference type="PROSITE-ProRule" id="PRU10141"/>
    </source>
</evidence>
<evidence type="ECO:0000313" key="18">
    <source>
        <dbReference type="EMBL" id="KAK9723111.1"/>
    </source>
</evidence>
<evidence type="ECO:0000256" key="11">
    <source>
        <dbReference type="ARBA" id="ARBA00041268"/>
    </source>
</evidence>
<evidence type="ECO:0000256" key="3">
    <source>
        <dbReference type="ARBA" id="ARBA00022490"/>
    </source>
</evidence>
<feature type="domain" description="Protein kinase" evidence="17">
    <location>
        <begin position="604"/>
        <end position="858"/>
    </location>
</feature>
<evidence type="ECO:0000256" key="5">
    <source>
        <dbReference type="ARBA" id="ARBA00022679"/>
    </source>
</evidence>
<protein>
    <recommendedName>
        <fullName evidence="10">Dual serine/threonine and tyrosine protein kinase</fullName>
        <ecNumber evidence="2">2.7.12.1</ecNumber>
    </recommendedName>
    <alternativeName>
        <fullName evidence="12">Dusty protein kinase</fullName>
    </alternativeName>
    <alternativeName>
        <fullName evidence="11">Receptor-interacting serine/threonine-protein kinase 5</fullName>
    </alternativeName>
</protein>
<evidence type="ECO:0000256" key="7">
    <source>
        <dbReference type="ARBA" id="ARBA00022777"/>
    </source>
</evidence>
<evidence type="ECO:0000256" key="2">
    <source>
        <dbReference type="ARBA" id="ARBA00013203"/>
    </source>
</evidence>
<comment type="catalytic activity">
    <reaction evidence="14">
        <text>L-threonyl-[protein] + ATP = O-phospho-L-threonyl-[protein] + ADP + H(+)</text>
        <dbReference type="Rhea" id="RHEA:46608"/>
        <dbReference type="Rhea" id="RHEA-COMP:11060"/>
        <dbReference type="Rhea" id="RHEA-COMP:11605"/>
        <dbReference type="ChEBI" id="CHEBI:15378"/>
        <dbReference type="ChEBI" id="CHEBI:30013"/>
        <dbReference type="ChEBI" id="CHEBI:30616"/>
        <dbReference type="ChEBI" id="CHEBI:61977"/>
        <dbReference type="ChEBI" id="CHEBI:456216"/>
        <dbReference type="EC" id="2.7.12.1"/>
    </reaction>
</comment>
<comment type="catalytic activity">
    <reaction evidence="15">
        <text>L-tyrosyl-[protein] + ATP = O-phospho-L-tyrosyl-[protein] + ADP + H(+)</text>
        <dbReference type="Rhea" id="RHEA:10596"/>
        <dbReference type="Rhea" id="RHEA-COMP:10136"/>
        <dbReference type="Rhea" id="RHEA-COMP:20101"/>
        <dbReference type="ChEBI" id="CHEBI:15378"/>
        <dbReference type="ChEBI" id="CHEBI:30616"/>
        <dbReference type="ChEBI" id="CHEBI:46858"/>
        <dbReference type="ChEBI" id="CHEBI:61978"/>
        <dbReference type="ChEBI" id="CHEBI:456216"/>
        <dbReference type="EC" id="2.7.12.1"/>
    </reaction>
</comment>
<comment type="subcellular location">
    <subcellularLocation>
        <location evidence="1">Cytoplasm</location>
    </subcellularLocation>
</comment>
<evidence type="ECO:0000256" key="13">
    <source>
        <dbReference type="ARBA" id="ARBA00049003"/>
    </source>
</evidence>
<sequence>MLTNIPLEFRNYLRHCEYLKRILRDTQCALEEIKYNSVLGEIKEHSNSFDYLRDIVKKPPALVVFGQNCHAKAIFINFILNESVLPIKSANWRWVKFLYGYRRTLRLTLGHEYEIVEPLKGHEEPWSVIPIEDLVRQDNEFPLDICPTVEVELCNSVLRENVVIMVTPDSSIEHLGDILVKQLDNVLPILIYVISGESLTENDIQDVRLIKEKYPDSPILFVNMSSSEVRNVYCKCDEHFDRMQQIYDNLKDQLTRLGYLSEISPSEVTQKRKSFCTECNVENNILNYFDLPEKFSVYIQEVLKANLLKMSALLSEIHNVCLRIFILCAFDMAREIQITPRRIGYAQDVELKLFKSLMEIAVEKQEEIARIIQATLQNMRLNISEVLDGYNVKVNESNTYPRSAKVVTMEIHQLVLRRLTTSVATQLVQSVGCLQESFTGTLQRCLESLERNCHELEGNLTASDAVKQIVNAAYNVDLKTSSSFSVQSLIDRFRKFVHSFYFKWPACTQPQFDRQWQTQVVVELLDSLSSSKLTKTISQQFQEQVKLSHEAFYTAMRFIENQLSGQLEQTEEQRIAIRKRHAPRFARFALESTSLCDLIRWGMPKPIKEIGRGQYGVVFACEPWGGINPCAIKSVVPPDERHWNDLAMEFYYTRTIPEHPRIVKLRGSVIDHNYGTGCSSAVLLVMERMDRDLYWGLRSGMPWPKRIQIAIDVVEGIRYLHSQGLVHRDIKLKNVLLDANDRAKLTDFGFCIPEAMMSGSVVGTPVHMAPELLSGRYDSSVDVYAFGILFWYICAGQVQLPIHFEHFSSKEQLWSSVKKGMRPECLPHFDQACWNLMEQCWAAEPADRPLLGNVQPQLEKIQRESVKPIVQF</sequence>
<keyword evidence="3" id="KW-0963">Cytoplasm</keyword>
<dbReference type="InterPro" id="IPR051302">
    <property type="entry name" value="Dual_SerThr-Tyr_Kinase"/>
</dbReference>
<reference evidence="18 19" key="1">
    <citation type="journal article" date="2024" name="BMC Genomics">
        <title>De novo assembly and annotation of Popillia japonica's genome with initial clues to its potential as an invasive pest.</title>
        <authorList>
            <person name="Cucini C."/>
            <person name="Boschi S."/>
            <person name="Funari R."/>
            <person name="Cardaioli E."/>
            <person name="Iannotti N."/>
            <person name="Marturano G."/>
            <person name="Paoli F."/>
            <person name="Bruttini M."/>
            <person name="Carapelli A."/>
            <person name="Frati F."/>
            <person name="Nardi F."/>
        </authorList>
    </citation>
    <scope>NUCLEOTIDE SEQUENCE [LARGE SCALE GENOMIC DNA]</scope>
    <source>
        <strain evidence="18">DMR45628</strain>
    </source>
</reference>
<dbReference type="SMART" id="SM00220">
    <property type="entry name" value="S_TKc"/>
    <property type="match status" value="1"/>
</dbReference>
<keyword evidence="5" id="KW-0808">Transferase</keyword>
<dbReference type="GO" id="GO:0005524">
    <property type="term" value="F:ATP binding"/>
    <property type="evidence" value="ECO:0007669"/>
    <property type="project" value="UniProtKB-UniRule"/>
</dbReference>
<dbReference type="GO" id="GO:0004712">
    <property type="term" value="F:protein serine/threonine/tyrosine kinase activity"/>
    <property type="evidence" value="ECO:0007669"/>
    <property type="project" value="UniProtKB-EC"/>
</dbReference>
<dbReference type="InterPro" id="IPR008271">
    <property type="entry name" value="Ser/Thr_kinase_AS"/>
</dbReference>
<dbReference type="PROSITE" id="PS00108">
    <property type="entry name" value="PROTEIN_KINASE_ST"/>
    <property type="match status" value="1"/>
</dbReference>
<dbReference type="GO" id="GO:0045743">
    <property type="term" value="P:positive regulation of fibroblast growth factor receptor signaling pathway"/>
    <property type="evidence" value="ECO:0007669"/>
    <property type="project" value="TreeGrafter"/>
</dbReference>
<dbReference type="PROSITE" id="PS00107">
    <property type="entry name" value="PROTEIN_KINASE_ATP"/>
    <property type="match status" value="1"/>
</dbReference>
<dbReference type="SUPFAM" id="SSF56112">
    <property type="entry name" value="Protein kinase-like (PK-like)"/>
    <property type="match status" value="1"/>
</dbReference>
<evidence type="ECO:0000256" key="4">
    <source>
        <dbReference type="ARBA" id="ARBA00022527"/>
    </source>
</evidence>
<dbReference type="GO" id="GO:0004674">
    <property type="term" value="F:protein serine/threonine kinase activity"/>
    <property type="evidence" value="ECO:0007669"/>
    <property type="project" value="UniProtKB-KW"/>
</dbReference>
<evidence type="ECO:0000256" key="15">
    <source>
        <dbReference type="ARBA" id="ARBA00051680"/>
    </source>
</evidence>
<evidence type="ECO:0000256" key="10">
    <source>
        <dbReference type="ARBA" id="ARBA00040421"/>
    </source>
</evidence>
<evidence type="ECO:0000313" key="19">
    <source>
        <dbReference type="Proteomes" id="UP001458880"/>
    </source>
</evidence>
<dbReference type="AlphaFoldDB" id="A0AAW1KQP0"/>
<dbReference type="PANTHER" id="PTHR46392:SF1">
    <property type="entry name" value="DUAL SERINE_THREONINE AND TYROSINE PROTEIN KINASE"/>
    <property type="match status" value="1"/>
</dbReference>
<dbReference type="PROSITE" id="PS50011">
    <property type="entry name" value="PROTEIN_KINASE_DOM"/>
    <property type="match status" value="1"/>
</dbReference>
<dbReference type="InterPro" id="IPR000719">
    <property type="entry name" value="Prot_kinase_dom"/>
</dbReference>
<organism evidence="18 19">
    <name type="scientific">Popillia japonica</name>
    <name type="common">Japanese beetle</name>
    <dbReference type="NCBI Taxonomy" id="7064"/>
    <lineage>
        <taxon>Eukaryota</taxon>
        <taxon>Metazoa</taxon>
        <taxon>Ecdysozoa</taxon>
        <taxon>Arthropoda</taxon>
        <taxon>Hexapoda</taxon>
        <taxon>Insecta</taxon>
        <taxon>Pterygota</taxon>
        <taxon>Neoptera</taxon>
        <taxon>Endopterygota</taxon>
        <taxon>Coleoptera</taxon>
        <taxon>Polyphaga</taxon>
        <taxon>Scarabaeiformia</taxon>
        <taxon>Scarabaeidae</taxon>
        <taxon>Rutelinae</taxon>
        <taxon>Popillia</taxon>
    </lineage>
</organism>
<evidence type="ECO:0000256" key="1">
    <source>
        <dbReference type="ARBA" id="ARBA00004496"/>
    </source>
</evidence>
<dbReference type="GO" id="GO:0070374">
    <property type="term" value="P:positive regulation of ERK1 and ERK2 cascade"/>
    <property type="evidence" value="ECO:0007669"/>
    <property type="project" value="TreeGrafter"/>
</dbReference>
<keyword evidence="19" id="KW-1185">Reference proteome</keyword>
<dbReference type="InterPro" id="IPR011009">
    <property type="entry name" value="Kinase-like_dom_sf"/>
</dbReference>
<dbReference type="PANTHER" id="PTHR46392">
    <property type="entry name" value="DUAL SERINE/THREONINE AND TYROSINE PROTEIN KINASE"/>
    <property type="match status" value="1"/>
</dbReference>
<comment type="caution">
    <text evidence="18">The sequence shown here is derived from an EMBL/GenBank/DDBJ whole genome shotgun (WGS) entry which is preliminary data.</text>
</comment>
<evidence type="ECO:0000256" key="9">
    <source>
        <dbReference type="ARBA" id="ARBA00023137"/>
    </source>
</evidence>
<dbReference type="InterPro" id="IPR017441">
    <property type="entry name" value="Protein_kinase_ATP_BS"/>
</dbReference>
<evidence type="ECO:0000256" key="14">
    <source>
        <dbReference type="ARBA" id="ARBA00049308"/>
    </source>
</evidence>
<accession>A0AAW1KQP0</accession>
<dbReference type="GO" id="GO:0043066">
    <property type="term" value="P:negative regulation of apoptotic process"/>
    <property type="evidence" value="ECO:0007669"/>
    <property type="project" value="TreeGrafter"/>
</dbReference>
<dbReference type="Pfam" id="PF00069">
    <property type="entry name" value="Pkinase"/>
    <property type="match status" value="1"/>
</dbReference>
<dbReference type="GO" id="GO:0044344">
    <property type="term" value="P:cellular response to fibroblast growth factor stimulus"/>
    <property type="evidence" value="ECO:0007669"/>
    <property type="project" value="TreeGrafter"/>
</dbReference>
<keyword evidence="9" id="KW-0829">Tyrosine-protein kinase</keyword>
<comment type="catalytic activity">
    <reaction evidence="13">
        <text>L-seryl-[protein] + ATP = O-phospho-L-seryl-[protein] + ADP + H(+)</text>
        <dbReference type="Rhea" id="RHEA:17989"/>
        <dbReference type="Rhea" id="RHEA-COMP:9863"/>
        <dbReference type="Rhea" id="RHEA-COMP:11604"/>
        <dbReference type="ChEBI" id="CHEBI:15378"/>
        <dbReference type="ChEBI" id="CHEBI:29999"/>
        <dbReference type="ChEBI" id="CHEBI:30616"/>
        <dbReference type="ChEBI" id="CHEBI:83421"/>
        <dbReference type="ChEBI" id="CHEBI:456216"/>
        <dbReference type="EC" id="2.7.12.1"/>
    </reaction>
</comment>
<dbReference type="GO" id="GO:0004713">
    <property type="term" value="F:protein tyrosine kinase activity"/>
    <property type="evidence" value="ECO:0007669"/>
    <property type="project" value="UniProtKB-KW"/>
</dbReference>
<evidence type="ECO:0000259" key="17">
    <source>
        <dbReference type="PROSITE" id="PS50011"/>
    </source>
</evidence>
<proteinExistence type="predicted"/>
<dbReference type="GO" id="GO:0005737">
    <property type="term" value="C:cytoplasm"/>
    <property type="evidence" value="ECO:0007669"/>
    <property type="project" value="UniProtKB-SubCell"/>
</dbReference>
<dbReference type="Gene3D" id="1.10.510.10">
    <property type="entry name" value="Transferase(Phosphotransferase) domain 1"/>
    <property type="match status" value="1"/>
</dbReference>
<evidence type="ECO:0000256" key="8">
    <source>
        <dbReference type="ARBA" id="ARBA00022840"/>
    </source>
</evidence>
<gene>
    <name evidence="18" type="ORF">QE152_g19383</name>
</gene>
<evidence type="ECO:0000256" key="12">
    <source>
        <dbReference type="ARBA" id="ARBA00042638"/>
    </source>
</evidence>
<dbReference type="EC" id="2.7.12.1" evidence="2"/>
<evidence type="ECO:0000256" key="6">
    <source>
        <dbReference type="ARBA" id="ARBA00022741"/>
    </source>
</evidence>
<keyword evidence="6 16" id="KW-0547">Nucleotide-binding</keyword>
<name>A0AAW1KQP0_POPJA</name>
<dbReference type="EMBL" id="JASPKY010000182">
    <property type="protein sequence ID" value="KAK9723111.1"/>
    <property type="molecule type" value="Genomic_DNA"/>
</dbReference>
<keyword evidence="7 18" id="KW-0418">Kinase</keyword>
<dbReference type="Proteomes" id="UP001458880">
    <property type="component" value="Unassembled WGS sequence"/>
</dbReference>
<keyword evidence="8 16" id="KW-0067">ATP-binding</keyword>
<feature type="binding site" evidence="16">
    <location>
        <position position="633"/>
    </location>
    <ligand>
        <name>ATP</name>
        <dbReference type="ChEBI" id="CHEBI:30616"/>
    </ligand>
</feature>